<accession>A0ABW5G017</accession>
<evidence type="ECO:0000256" key="2">
    <source>
        <dbReference type="ARBA" id="ARBA00023015"/>
    </source>
</evidence>
<comment type="similarity">
    <text evidence="1">Belongs to the sigma-70 factor family. ECF subfamily.</text>
</comment>
<evidence type="ECO:0000259" key="6">
    <source>
        <dbReference type="Pfam" id="PF04542"/>
    </source>
</evidence>
<dbReference type="RefSeq" id="WP_378268284.1">
    <property type="nucleotide sequence ID" value="NZ_JBHUKR010000017.1"/>
</dbReference>
<dbReference type="EMBL" id="JBHUKR010000017">
    <property type="protein sequence ID" value="MFD2420260.1"/>
    <property type="molecule type" value="Genomic_DNA"/>
</dbReference>
<keyword evidence="2" id="KW-0805">Transcription regulation</keyword>
<keyword evidence="3" id="KW-0731">Sigma factor</keyword>
<dbReference type="InterPro" id="IPR013325">
    <property type="entry name" value="RNA_pol_sigma_r2"/>
</dbReference>
<dbReference type="NCBIfam" id="TIGR02937">
    <property type="entry name" value="sigma70-ECF"/>
    <property type="match status" value="1"/>
</dbReference>
<dbReference type="SUPFAM" id="SSF88659">
    <property type="entry name" value="Sigma3 and sigma4 domains of RNA polymerase sigma factors"/>
    <property type="match status" value="1"/>
</dbReference>
<sequence length="214" mass="23745">MRRAEARAGQGGNADPLASPLSDDQTLWEQASRGDHAAYGELYRRHAEAVWNYAYRLTGSWASAEDLTSSTFLTAWQKLSELRLINSSARPWLFSVAGNLARHEYRRQGRFSRLLTRIPLNDTTRDHADDVADAADADHRLRVVLDAVDKLPKGERRAVELCLLGELSTAEAAEVLKIAEVSVRARISRARGKLRGFLSDTGTGIDTTGREEGR</sequence>
<gene>
    <name evidence="8" type="ORF">ACFSXZ_28405</name>
</gene>
<keyword evidence="4" id="KW-0804">Transcription</keyword>
<organism evidence="8 9">
    <name type="scientific">Amycolatopsis pigmentata</name>
    <dbReference type="NCBI Taxonomy" id="450801"/>
    <lineage>
        <taxon>Bacteria</taxon>
        <taxon>Bacillati</taxon>
        <taxon>Actinomycetota</taxon>
        <taxon>Actinomycetes</taxon>
        <taxon>Pseudonocardiales</taxon>
        <taxon>Pseudonocardiaceae</taxon>
        <taxon>Amycolatopsis</taxon>
    </lineage>
</organism>
<evidence type="ECO:0000256" key="5">
    <source>
        <dbReference type="SAM" id="MobiDB-lite"/>
    </source>
</evidence>
<dbReference type="InterPro" id="IPR013324">
    <property type="entry name" value="RNA_pol_sigma_r3/r4-like"/>
</dbReference>
<dbReference type="InterPro" id="IPR036388">
    <property type="entry name" value="WH-like_DNA-bd_sf"/>
</dbReference>
<dbReference type="PANTHER" id="PTHR43133:SF25">
    <property type="entry name" value="RNA POLYMERASE SIGMA FACTOR RFAY-RELATED"/>
    <property type="match status" value="1"/>
</dbReference>
<comment type="caution">
    <text evidence="8">The sequence shown here is derived from an EMBL/GenBank/DDBJ whole genome shotgun (WGS) entry which is preliminary data.</text>
</comment>
<dbReference type="Gene3D" id="1.10.10.10">
    <property type="entry name" value="Winged helix-like DNA-binding domain superfamily/Winged helix DNA-binding domain"/>
    <property type="match status" value="1"/>
</dbReference>
<evidence type="ECO:0000313" key="9">
    <source>
        <dbReference type="Proteomes" id="UP001597417"/>
    </source>
</evidence>
<dbReference type="Pfam" id="PF04542">
    <property type="entry name" value="Sigma70_r2"/>
    <property type="match status" value="1"/>
</dbReference>
<dbReference type="Pfam" id="PF08281">
    <property type="entry name" value="Sigma70_r4_2"/>
    <property type="match status" value="1"/>
</dbReference>
<evidence type="ECO:0000256" key="3">
    <source>
        <dbReference type="ARBA" id="ARBA00023082"/>
    </source>
</evidence>
<dbReference type="Proteomes" id="UP001597417">
    <property type="component" value="Unassembled WGS sequence"/>
</dbReference>
<dbReference type="InterPro" id="IPR007627">
    <property type="entry name" value="RNA_pol_sigma70_r2"/>
</dbReference>
<proteinExistence type="inferred from homology"/>
<protein>
    <submittedName>
        <fullName evidence="8">RNA polymerase sigma factor</fullName>
    </submittedName>
</protein>
<dbReference type="SUPFAM" id="SSF88946">
    <property type="entry name" value="Sigma2 domain of RNA polymerase sigma factors"/>
    <property type="match status" value="1"/>
</dbReference>
<feature type="domain" description="RNA polymerase sigma-70 region 2" evidence="6">
    <location>
        <begin position="42"/>
        <end position="110"/>
    </location>
</feature>
<evidence type="ECO:0000259" key="7">
    <source>
        <dbReference type="Pfam" id="PF08281"/>
    </source>
</evidence>
<dbReference type="InterPro" id="IPR014284">
    <property type="entry name" value="RNA_pol_sigma-70_dom"/>
</dbReference>
<dbReference type="InterPro" id="IPR039425">
    <property type="entry name" value="RNA_pol_sigma-70-like"/>
</dbReference>
<evidence type="ECO:0000256" key="4">
    <source>
        <dbReference type="ARBA" id="ARBA00023163"/>
    </source>
</evidence>
<reference evidence="9" key="1">
    <citation type="journal article" date="2019" name="Int. J. Syst. Evol. Microbiol.">
        <title>The Global Catalogue of Microorganisms (GCM) 10K type strain sequencing project: providing services to taxonomists for standard genome sequencing and annotation.</title>
        <authorList>
            <consortium name="The Broad Institute Genomics Platform"/>
            <consortium name="The Broad Institute Genome Sequencing Center for Infectious Disease"/>
            <person name="Wu L."/>
            <person name="Ma J."/>
        </authorList>
    </citation>
    <scope>NUCLEOTIDE SEQUENCE [LARGE SCALE GENOMIC DNA]</scope>
    <source>
        <strain evidence="9">CGMCC 4.7645</strain>
    </source>
</reference>
<name>A0ABW5G017_9PSEU</name>
<dbReference type="InterPro" id="IPR013249">
    <property type="entry name" value="RNA_pol_sigma70_r4_t2"/>
</dbReference>
<feature type="domain" description="RNA polymerase sigma factor 70 region 4 type 2" evidence="7">
    <location>
        <begin position="143"/>
        <end position="194"/>
    </location>
</feature>
<dbReference type="PANTHER" id="PTHR43133">
    <property type="entry name" value="RNA POLYMERASE ECF-TYPE SIGMA FACTO"/>
    <property type="match status" value="1"/>
</dbReference>
<evidence type="ECO:0000313" key="8">
    <source>
        <dbReference type="EMBL" id="MFD2420260.1"/>
    </source>
</evidence>
<evidence type="ECO:0000256" key="1">
    <source>
        <dbReference type="ARBA" id="ARBA00010641"/>
    </source>
</evidence>
<dbReference type="Gene3D" id="1.10.1740.10">
    <property type="match status" value="1"/>
</dbReference>
<keyword evidence="9" id="KW-1185">Reference proteome</keyword>
<feature type="region of interest" description="Disordered" evidence="5">
    <location>
        <begin position="1"/>
        <end position="21"/>
    </location>
</feature>